<accession>A0A915DTY1</accession>
<dbReference type="Proteomes" id="UP000887574">
    <property type="component" value="Unplaced"/>
</dbReference>
<name>A0A915DTY1_9BILA</name>
<proteinExistence type="predicted"/>
<feature type="transmembrane region" description="Helical" evidence="1">
    <location>
        <begin position="45"/>
        <end position="66"/>
    </location>
</feature>
<keyword evidence="1" id="KW-1133">Transmembrane helix</keyword>
<keyword evidence="1" id="KW-0472">Membrane</keyword>
<feature type="transmembrane region" description="Helical" evidence="1">
    <location>
        <begin position="20"/>
        <end position="39"/>
    </location>
</feature>
<evidence type="ECO:0000256" key="1">
    <source>
        <dbReference type="SAM" id="Phobius"/>
    </source>
</evidence>
<dbReference type="WBParaSite" id="jg2291">
    <property type="protein sequence ID" value="jg2291"/>
    <property type="gene ID" value="jg2291"/>
</dbReference>
<keyword evidence="2" id="KW-1185">Reference proteome</keyword>
<keyword evidence="1" id="KW-0812">Transmembrane</keyword>
<dbReference type="AlphaFoldDB" id="A0A915DTY1"/>
<organism evidence="2 3">
    <name type="scientific">Ditylenchus dipsaci</name>
    <dbReference type="NCBI Taxonomy" id="166011"/>
    <lineage>
        <taxon>Eukaryota</taxon>
        <taxon>Metazoa</taxon>
        <taxon>Ecdysozoa</taxon>
        <taxon>Nematoda</taxon>
        <taxon>Chromadorea</taxon>
        <taxon>Rhabditida</taxon>
        <taxon>Tylenchina</taxon>
        <taxon>Tylenchomorpha</taxon>
        <taxon>Sphaerularioidea</taxon>
        <taxon>Anguinidae</taxon>
        <taxon>Anguininae</taxon>
        <taxon>Ditylenchus</taxon>
    </lineage>
</organism>
<sequence>MVQFDSAFPKDYPYGVLKTIQWVSPLAVLITIYLGSYIYPSVTFVLFISWAFFFIAFATWICYGLGMQRTVRPKTRASPNTRAYVQKFQNHLGLIVSVAGTVVFGICALICVIAMFNGLSYRTGLFLTYMFATIFCLIAGGAFGYFAILIYRACPMEI</sequence>
<protein>
    <submittedName>
        <fullName evidence="3">Uncharacterized protein</fullName>
    </submittedName>
</protein>
<evidence type="ECO:0000313" key="2">
    <source>
        <dbReference type="Proteomes" id="UP000887574"/>
    </source>
</evidence>
<reference evidence="3" key="1">
    <citation type="submission" date="2022-11" db="UniProtKB">
        <authorList>
            <consortium name="WormBaseParasite"/>
        </authorList>
    </citation>
    <scope>IDENTIFICATION</scope>
</reference>
<evidence type="ECO:0000313" key="3">
    <source>
        <dbReference type="WBParaSite" id="jg2291"/>
    </source>
</evidence>
<feature type="transmembrane region" description="Helical" evidence="1">
    <location>
        <begin position="128"/>
        <end position="151"/>
    </location>
</feature>
<feature type="transmembrane region" description="Helical" evidence="1">
    <location>
        <begin position="92"/>
        <end position="116"/>
    </location>
</feature>